<reference evidence="8" key="1">
    <citation type="submission" date="2016-10" db="EMBL/GenBank/DDBJ databases">
        <authorList>
            <person name="Varghese N."/>
            <person name="Submissions S."/>
        </authorList>
    </citation>
    <scope>NUCLEOTIDE SEQUENCE [LARGE SCALE GENOMIC DNA]</scope>
    <source>
        <strain evidence="8">DSM 45245</strain>
    </source>
</reference>
<dbReference type="RefSeq" id="WP_091553135.1">
    <property type="nucleotide sequence ID" value="NZ_FNPH01000002.1"/>
</dbReference>
<accession>A0A1H3JQI0</accession>
<dbReference type="Gene3D" id="3.30.1490.330">
    <property type="match status" value="1"/>
</dbReference>
<dbReference type="AlphaFoldDB" id="A0A1H3JQI0"/>
<organism evidence="7 8">
    <name type="scientific">Micromonospora pattaloongensis</name>
    <dbReference type="NCBI Taxonomy" id="405436"/>
    <lineage>
        <taxon>Bacteria</taxon>
        <taxon>Bacillati</taxon>
        <taxon>Actinomycetota</taxon>
        <taxon>Actinomycetes</taxon>
        <taxon>Micromonosporales</taxon>
        <taxon>Micromonosporaceae</taxon>
        <taxon>Micromonospora</taxon>
    </lineage>
</organism>
<evidence type="ECO:0000313" key="8">
    <source>
        <dbReference type="Proteomes" id="UP000242415"/>
    </source>
</evidence>
<sequence length="399" mass="44943">MRRHPSTPRSDWRKTVESQGLVFPVTVREDGTETPYWHESAYYELTMPQVEELEEVTEALHRMAIEAARFLATGAMGNLGLPALALDLARESLAKNPPSLYGRFDLRYDGTGPAKMLEYNADTPTGLVESAVAQYFWAGDLFPERDQWNSLHDRLVMAWRKQSPTFRSNIVHFAHSVADESGEEWMTVAYLRDTADQAGLQTVGLTMEDIGYDKATGRFVDLAEAPIDTCFKLYPWEDMLSEEFGVHVMTDPDTVAWIEPVWKVLLSNKALLAAMWHLYPDHPNLLPAYLDNPGQLTEWVAKPLHGREGDNIRIHADGVNVTQPGGYGAEGWCYQQWCPLPDFDGNKAVLGSWVVDGKAAGVGIRESDSWVTDYYARFVPHIIDAPRPVGSTIQRWLDE</sequence>
<keyword evidence="1" id="KW-0436">Ligase</keyword>
<dbReference type="InterPro" id="IPR016185">
    <property type="entry name" value="PreATP-grasp_dom_sf"/>
</dbReference>
<dbReference type="OrthoDB" id="9765517at2"/>
<feature type="domain" description="Glutathionylspermidine synthase pre-ATP-grasp-like" evidence="6">
    <location>
        <begin position="12"/>
        <end position="383"/>
    </location>
</feature>
<keyword evidence="4" id="KW-0067">ATP-binding</keyword>
<name>A0A1H3JQI0_9ACTN</name>
<proteinExistence type="predicted"/>
<dbReference type="GO" id="GO:0046872">
    <property type="term" value="F:metal ion binding"/>
    <property type="evidence" value="ECO:0007669"/>
    <property type="project" value="UniProtKB-KW"/>
</dbReference>
<dbReference type="GO" id="GO:0016874">
    <property type="term" value="F:ligase activity"/>
    <property type="evidence" value="ECO:0007669"/>
    <property type="project" value="UniProtKB-KW"/>
</dbReference>
<keyword evidence="3" id="KW-0547">Nucleotide-binding</keyword>
<evidence type="ECO:0000256" key="2">
    <source>
        <dbReference type="ARBA" id="ARBA00022723"/>
    </source>
</evidence>
<dbReference type="SUPFAM" id="SSF52440">
    <property type="entry name" value="PreATP-grasp domain"/>
    <property type="match status" value="1"/>
</dbReference>
<dbReference type="Proteomes" id="UP000242415">
    <property type="component" value="Unassembled WGS sequence"/>
</dbReference>
<protein>
    <submittedName>
        <fullName evidence="7">Glutathionylspermidine synthase</fullName>
    </submittedName>
</protein>
<evidence type="ECO:0000256" key="3">
    <source>
        <dbReference type="ARBA" id="ARBA00022741"/>
    </source>
</evidence>
<evidence type="ECO:0000256" key="5">
    <source>
        <dbReference type="ARBA" id="ARBA00022842"/>
    </source>
</evidence>
<dbReference type="Pfam" id="PF03738">
    <property type="entry name" value="GSP_synth"/>
    <property type="match status" value="1"/>
</dbReference>
<evidence type="ECO:0000313" key="7">
    <source>
        <dbReference type="EMBL" id="SDY42147.1"/>
    </source>
</evidence>
<keyword evidence="2" id="KW-0479">Metal-binding</keyword>
<dbReference type="InterPro" id="IPR005494">
    <property type="entry name" value="GSPS_pre-ATP-grasp-like_dom"/>
</dbReference>
<gene>
    <name evidence="7" type="ORF">SAMN05444365_102214</name>
</gene>
<keyword evidence="8" id="KW-1185">Reference proteome</keyword>
<evidence type="ECO:0000259" key="6">
    <source>
        <dbReference type="Pfam" id="PF03738"/>
    </source>
</evidence>
<evidence type="ECO:0000256" key="4">
    <source>
        <dbReference type="ARBA" id="ARBA00022840"/>
    </source>
</evidence>
<dbReference type="STRING" id="405436.SAMN05444365_102214"/>
<dbReference type="SUPFAM" id="SSF56059">
    <property type="entry name" value="Glutathione synthetase ATP-binding domain-like"/>
    <property type="match status" value="1"/>
</dbReference>
<dbReference type="EMBL" id="FNPH01000002">
    <property type="protein sequence ID" value="SDY42147.1"/>
    <property type="molecule type" value="Genomic_DNA"/>
</dbReference>
<dbReference type="GO" id="GO:0005524">
    <property type="term" value="F:ATP binding"/>
    <property type="evidence" value="ECO:0007669"/>
    <property type="project" value="UniProtKB-KW"/>
</dbReference>
<keyword evidence="5" id="KW-0460">Magnesium</keyword>
<evidence type="ECO:0000256" key="1">
    <source>
        <dbReference type="ARBA" id="ARBA00022598"/>
    </source>
</evidence>